<sequence length="114" mass="12483">MPKVSDEDEDDDEDEHKVKPSALKRNSSSNSDSNSCIMTNKSAIDLMVVKNDTVTHAGTYTKSKHTDPITLTAQVCSNDSTMMKNNDGGGDGDETHKKSSANSFDKDKQELKTR</sequence>
<feature type="region of interest" description="Disordered" evidence="1">
    <location>
        <begin position="1"/>
        <end position="36"/>
    </location>
</feature>
<name>A0A146KQ14_LYGHE</name>
<proteinExistence type="predicted"/>
<feature type="compositionally biased region" description="Basic and acidic residues" evidence="1">
    <location>
        <begin position="104"/>
        <end position="114"/>
    </location>
</feature>
<organism evidence="2">
    <name type="scientific">Lygus hesperus</name>
    <name type="common">Western plant bug</name>
    <dbReference type="NCBI Taxonomy" id="30085"/>
    <lineage>
        <taxon>Eukaryota</taxon>
        <taxon>Metazoa</taxon>
        <taxon>Ecdysozoa</taxon>
        <taxon>Arthropoda</taxon>
        <taxon>Hexapoda</taxon>
        <taxon>Insecta</taxon>
        <taxon>Pterygota</taxon>
        <taxon>Neoptera</taxon>
        <taxon>Paraneoptera</taxon>
        <taxon>Hemiptera</taxon>
        <taxon>Heteroptera</taxon>
        <taxon>Panheteroptera</taxon>
        <taxon>Cimicomorpha</taxon>
        <taxon>Miridae</taxon>
        <taxon>Mirini</taxon>
        <taxon>Lygus</taxon>
    </lineage>
</organism>
<protein>
    <submittedName>
        <fullName evidence="2">Uncharacterized protein</fullName>
    </submittedName>
</protein>
<feature type="compositionally biased region" description="Low complexity" evidence="1">
    <location>
        <begin position="26"/>
        <end position="35"/>
    </location>
</feature>
<feature type="compositionally biased region" description="Acidic residues" evidence="1">
    <location>
        <begin position="1"/>
        <end position="14"/>
    </location>
</feature>
<dbReference type="EMBL" id="GDHC01020111">
    <property type="protein sequence ID" value="JAP98517.1"/>
    <property type="molecule type" value="Transcribed_RNA"/>
</dbReference>
<reference evidence="2" key="1">
    <citation type="journal article" date="2016" name="Gigascience">
        <title>De novo construction of an expanded transcriptome assembly for the western tarnished plant bug, Lygus hesperus.</title>
        <authorList>
            <person name="Tassone E.E."/>
            <person name="Geib S.M."/>
            <person name="Hall B."/>
            <person name="Fabrick J.A."/>
            <person name="Brent C.S."/>
            <person name="Hull J.J."/>
        </authorList>
    </citation>
    <scope>NUCLEOTIDE SEQUENCE</scope>
</reference>
<dbReference type="AlphaFoldDB" id="A0A146KQ14"/>
<evidence type="ECO:0000256" key="1">
    <source>
        <dbReference type="SAM" id="MobiDB-lite"/>
    </source>
</evidence>
<feature type="region of interest" description="Disordered" evidence="1">
    <location>
        <begin position="79"/>
        <end position="114"/>
    </location>
</feature>
<gene>
    <name evidence="2" type="ORF">g.97376</name>
</gene>
<evidence type="ECO:0000313" key="2">
    <source>
        <dbReference type="EMBL" id="JAP98517.1"/>
    </source>
</evidence>
<accession>A0A146KQ14</accession>